<dbReference type="GO" id="GO:0005536">
    <property type="term" value="F:D-glucose binding"/>
    <property type="evidence" value="ECO:0007669"/>
    <property type="project" value="InterPro"/>
</dbReference>
<proteinExistence type="inferred from homology"/>
<keyword evidence="8 12" id="KW-0324">Glycolysis</keyword>
<dbReference type="InterPro" id="IPR022672">
    <property type="entry name" value="Hexokinase_N"/>
</dbReference>
<evidence type="ECO:0000256" key="10">
    <source>
        <dbReference type="ARBA" id="ARBA00047905"/>
    </source>
</evidence>
<dbReference type="PRINTS" id="PR00475">
    <property type="entry name" value="HEXOKINASE"/>
</dbReference>
<evidence type="ECO:0000256" key="9">
    <source>
        <dbReference type="ARBA" id="ARBA00044613"/>
    </source>
</evidence>
<accession>A0A9P0HU66</accession>
<evidence type="ECO:0000256" key="2">
    <source>
        <dbReference type="ARBA" id="ARBA00005028"/>
    </source>
</evidence>
<dbReference type="GO" id="GO:0005739">
    <property type="term" value="C:mitochondrion"/>
    <property type="evidence" value="ECO:0007669"/>
    <property type="project" value="TreeGrafter"/>
</dbReference>
<comment type="catalytic activity">
    <reaction evidence="10">
        <text>D-fructose + ATP = D-fructose 6-phosphate + ADP + H(+)</text>
        <dbReference type="Rhea" id="RHEA:16125"/>
        <dbReference type="ChEBI" id="CHEBI:15378"/>
        <dbReference type="ChEBI" id="CHEBI:30616"/>
        <dbReference type="ChEBI" id="CHEBI:37721"/>
        <dbReference type="ChEBI" id="CHEBI:61527"/>
        <dbReference type="ChEBI" id="CHEBI:456216"/>
        <dbReference type="EC" id="2.7.1.1"/>
    </reaction>
    <physiologicalReaction direction="left-to-right" evidence="10">
        <dbReference type="Rhea" id="RHEA:16126"/>
    </physiologicalReaction>
</comment>
<dbReference type="GO" id="GO:0005524">
    <property type="term" value="F:ATP binding"/>
    <property type="evidence" value="ECO:0007669"/>
    <property type="project" value="UniProtKB-UniRule"/>
</dbReference>
<dbReference type="InterPro" id="IPR022673">
    <property type="entry name" value="Hexokinase_C"/>
</dbReference>
<dbReference type="Proteomes" id="UP001152798">
    <property type="component" value="Chromosome 7"/>
</dbReference>
<comment type="similarity">
    <text evidence="3 12">Belongs to the hexokinase family.</text>
</comment>
<organism evidence="15 16">
    <name type="scientific">Nezara viridula</name>
    <name type="common">Southern green stink bug</name>
    <name type="synonym">Cimex viridulus</name>
    <dbReference type="NCBI Taxonomy" id="85310"/>
    <lineage>
        <taxon>Eukaryota</taxon>
        <taxon>Metazoa</taxon>
        <taxon>Ecdysozoa</taxon>
        <taxon>Arthropoda</taxon>
        <taxon>Hexapoda</taxon>
        <taxon>Insecta</taxon>
        <taxon>Pterygota</taxon>
        <taxon>Neoptera</taxon>
        <taxon>Paraneoptera</taxon>
        <taxon>Hemiptera</taxon>
        <taxon>Heteroptera</taxon>
        <taxon>Panheteroptera</taxon>
        <taxon>Pentatomomorpha</taxon>
        <taxon>Pentatomoidea</taxon>
        <taxon>Pentatomidae</taxon>
        <taxon>Pentatominae</taxon>
        <taxon>Nezara</taxon>
    </lineage>
</organism>
<dbReference type="EMBL" id="OV725083">
    <property type="protein sequence ID" value="CAH1408362.1"/>
    <property type="molecule type" value="Genomic_DNA"/>
</dbReference>
<dbReference type="Pfam" id="PF00349">
    <property type="entry name" value="Hexokinase_1"/>
    <property type="match status" value="1"/>
</dbReference>
<dbReference type="OrthoDB" id="419537at2759"/>
<evidence type="ECO:0000256" key="5">
    <source>
        <dbReference type="ARBA" id="ARBA00022741"/>
    </source>
</evidence>
<dbReference type="PANTHER" id="PTHR19443">
    <property type="entry name" value="HEXOKINASE"/>
    <property type="match status" value="1"/>
</dbReference>
<feature type="domain" description="Hexokinase C-terminal" evidence="14">
    <location>
        <begin position="230"/>
        <end position="462"/>
    </location>
</feature>
<evidence type="ECO:0000313" key="15">
    <source>
        <dbReference type="EMBL" id="CAH1408362.1"/>
    </source>
</evidence>
<dbReference type="GO" id="GO:0005829">
    <property type="term" value="C:cytosol"/>
    <property type="evidence" value="ECO:0007669"/>
    <property type="project" value="TreeGrafter"/>
</dbReference>
<dbReference type="GO" id="GO:0008865">
    <property type="term" value="F:fructokinase activity"/>
    <property type="evidence" value="ECO:0007669"/>
    <property type="project" value="TreeGrafter"/>
</dbReference>
<gene>
    <name evidence="15" type="ORF">NEZAVI_LOCUS15911</name>
</gene>
<evidence type="ECO:0000256" key="7">
    <source>
        <dbReference type="ARBA" id="ARBA00022840"/>
    </source>
</evidence>
<reference evidence="15" key="1">
    <citation type="submission" date="2022-01" db="EMBL/GenBank/DDBJ databases">
        <authorList>
            <person name="King R."/>
        </authorList>
    </citation>
    <scope>NUCLEOTIDE SEQUENCE</scope>
</reference>
<name>A0A9P0HU66_NEZVI</name>
<comment type="catalytic activity">
    <reaction evidence="11">
        <text>D-glucose + ATP = D-glucose 6-phosphate + ADP + H(+)</text>
        <dbReference type="Rhea" id="RHEA:17825"/>
        <dbReference type="ChEBI" id="CHEBI:4167"/>
        <dbReference type="ChEBI" id="CHEBI:15378"/>
        <dbReference type="ChEBI" id="CHEBI:30616"/>
        <dbReference type="ChEBI" id="CHEBI:61548"/>
        <dbReference type="ChEBI" id="CHEBI:456216"/>
        <dbReference type="EC" id="2.7.1.1"/>
    </reaction>
    <physiologicalReaction direction="left-to-right" evidence="11">
        <dbReference type="Rhea" id="RHEA:17826"/>
    </physiologicalReaction>
</comment>
<dbReference type="GO" id="GO:0001678">
    <property type="term" value="P:intracellular glucose homeostasis"/>
    <property type="evidence" value="ECO:0007669"/>
    <property type="project" value="InterPro"/>
</dbReference>
<protein>
    <recommendedName>
        <fullName evidence="12">Phosphotransferase</fullName>
        <ecNumber evidence="12">2.7.1.-</ecNumber>
    </recommendedName>
</protein>
<comment type="catalytic activity">
    <reaction evidence="9">
        <text>a D-hexose + ATP = a D-hexose 6-phosphate + ADP + H(+)</text>
        <dbReference type="Rhea" id="RHEA:22740"/>
        <dbReference type="ChEBI" id="CHEBI:4194"/>
        <dbReference type="ChEBI" id="CHEBI:15378"/>
        <dbReference type="ChEBI" id="CHEBI:30616"/>
        <dbReference type="ChEBI" id="CHEBI:229467"/>
        <dbReference type="ChEBI" id="CHEBI:456216"/>
        <dbReference type="EC" id="2.7.1.1"/>
    </reaction>
    <physiologicalReaction direction="left-to-right" evidence="9">
        <dbReference type="Rhea" id="RHEA:22741"/>
    </physiologicalReaction>
</comment>
<evidence type="ECO:0000256" key="12">
    <source>
        <dbReference type="RuleBase" id="RU362007"/>
    </source>
</evidence>
<dbReference type="SUPFAM" id="SSF53067">
    <property type="entry name" value="Actin-like ATPase domain"/>
    <property type="match status" value="2"/>
</dbReference>
<dbReference type="FunFam" id="3.40.367.20:FF:000020">
    <property type="entry name" value="Hexokinase-1"/>
    <property type="match status" value="1"/>
</dbReference>
<keyword evidence="6 12" id="KW-0418">Kinase</keyword>
<keyword evidence="16" id="KW-1185">Reference proteome</keyword>
<keyword evidence="5 12" id="KW-0547">Nucleotide-binding</keyword>
<dbReference type="InterPro" id="IPR001312">
    <property type="entry name" value="Hexokinase"/>
</dbReference>
<dbReference type="PROSITE" id="PS51748">
    <property type="entry name" value="HEXOKINASE_2"/>
    <property type="match status" value="1"/>
</dbReference>
<evidence type="ECO:0000256" key="4">
    <source>
        <dbReference type="ARBA" id="ARBA00022679"/>
    </source>
</evidence>
<comment type="pathway">
    <text evidence="1">Carbohydrate degradation; glycolysis; D-glyceraldehyde 3-phosphate and glycerone phosphate from D-glucose: step 1/4.</text>
</comment>
<comment type="pathway">
    <text evidence="2">Carbohydrate metabolism; hexose metabolism.</text>
</comment>
<dbReference type="GO" id="GO:0004340">
    <property type="term" value="F:glucokinase activity"/>
    <property type="evidence" value="ECO:0007669"/>
    <property type="project" value="TreeGrafter"/>
</dbReference>
<keyword evidence="7 12" id="KW-0067">ATP-binding</keyword>
<evidence type="ECO:0000313" key="16">
    <source>
        <dbReference type="Proteomes" id="UP001152798"/>
    </source>
</evidence>
<evidence type="ECO:0000256" key="8">
    <source>
        <dbReference type="ARBA" id="ARBA00023152"/>
    </source>
</evidence>
<evidence type="ECO:0000256" key="6">
    <source>
        <dbReference type="ARBA" id="ARBA00022777"/>
    </source>
</evidence>
<dbReference type="Gene3D" id="3.30.420.40">
    <property type="match status" value="1"/>
</dbReference>
<dbReference type="EC" id="2.7.1.-" evidence="12"/>
<sequence length="467" mass="51905">MPELINIGSAIKPHSITPLKLSDPGKEKKIKEVLSCFELSRDKIVSLADLFSDLLVKGLRYDGTSPFNMQNTFIYQGLEGNESGSFLALDLGGTNYRVILVELKNGNIVREEVSHYDVPEHLRVGSGAELFDFFAKSLADFTEKHGISNKKLPLGFTFSFPTDQYALDSAYLQKWAGKYNVSGVVGQDVVKLLNEAISKIPGLDVSVVAVVNDTTGALVRGSLIDSETAIGLILGTGSNACYFEKTENMPNWKGKHKEVMLNIEWGTFSDDGRADIIKTKYDDLIDKQSLHPNLFTFEKFVGGEFFGKLVWAILVDLIEQSLIFEGRLSETLENSDNFKSEYISDIEEDNLKDSTKNTRRIIVDELGIDWCSDDDITTLKYICEVLSIRMGLLTSIGLSEIIKRMDRERITVACDGSLHKYHPRLSNYIIDFTSALIDYKTEIKLIPAYDGSGVGAALIAAIACKQK</sequence>
<evidence type="ECO:0000256" key="1">
    <source>
        <dbReference type="ARBA" id="ARBA00004888"/>
    </source>
</evidence>
<evidence type="ECO:0000256" key="3">
    <source>
        <dbReference type="ARBA" id="ARBA00009225"/>
    </source>
</evidence>
<keyword evidence="4 12" id="KW-0808">Transferase</keyword>
<feature type="domain" description="Hexokinase N-terminal" evidence="13">
    <location>
        <begin position="30"/>
        <end position="221"/>
    </location>
</feature>
<evidence type="ECO:0000256" key="11">
    <source>
        <dbReference type="ARBA" id="ARBA00048160"/>
    </source>
</evidence>
<dbReference type="GO" id="GO:0006006">
    <property type="term" value="P:glucose metabolic process"/>
    <property type="evidence" value="ECO:0007669"/>
    <property type="project" value="TreeGrafter"/>
</dbReference>
<dbReference type="GO" id="GO:0006096">
    <property type="term" value="P:glycolytic process"/>
    <property type="evidence" value="ECO:0007669"/>
    <property type="project" value="UniProtKB-KW"/>
</dbReference>
<dbReference type="AlphaFoldDB" id="A0A9P0HU66"/>
<dbReference type="Pfam" id="PF03727">
    <property type="entry name" value="Hexokinase_2"/>
    <property type="match status" value="1"/>
</dbReference>
<evidence type="ECO:0000259" key="14">
    <source>
        <dbReference type="Pfam" id="PF03727"/>
    </source>
</evidence>
<dbReference type="FunFam" id="3.30.420.40:FF:000805">
    <property type="entry name" value="Hexokinase-2"/>
    <property type="match status" value="1"/>
</dbReference>
<dbReference type="Gene3D" id="3.40.367.20">
    <property type="match status" value="1"/>
</dbReference>
<evidence type="ECO:0000259" key="13">
    <source>
        <dbReference type="Pfam" id="PF00349"/>
    </source>
</evidence>
<dbReference type="PANTHER" id="PTHR19443:SF54">
    <property type="entry name" value="PHOSPHOTRANSFERASE"/>
    <property type="match status" value="1"/>
</dbReference>
<dbReference type="InterPro" id="IPR043129">
    <property type="entry name" value="ATPase_NBD"/>
</dbReference>